<dbReference type="SUPFAM" id="SSF54897">
    <property type="entry name" value="Protease propeptides/inhibitors"/>
    <property type="match status" value="1"/>
</dbReference>
<reference evidence="4" key="1">
    <citation type="journal article" date="2017" name="Nat. Ecol. Evol.">
        <title>Genome expansion and lineage-specific genetic innovations in the forest pathogenic fungi Armillaria.</title>
        <authorList>
            <person name="Sipos G."/>
            <person name="Prasanna A.N."/>
            <person name="Walter M.C."/>
            <person name="O'Connor E."/>
            <person name="Balint B."/>
            <person name="Krizsan K."/>
            <person name="Kiss B."/>
            <person name="Hess J."/>
            <person name="Varga T."/>
            <person name="Slot J."/>
            <person name="Riley R."/>
            <person name="Boka B."/>
            <person name="Rigling D."/>
            <person name="Barry K."/>
            <person name="Lee J."/>
            <person name="Mihaltcheva S."/>
            <person name="LaButti K."/>
            <person name="Lipzen A."/>
            <person name="Waldron R."/>
            <person name="Moloney N.M."/>
            <person name="Sperisen C."/>
            <person name="Kredics L."/>
            <person name="Vagvoelgyi C."/>
            <person name="Patrignani A."/>
            <person name="Fitzpatrick D."/>
            <person name="Nagy I."/>
            <person name="Doyle S."/>
            <person name="Anderson J.B."/>
            <person name="Grigoriev I.V."/>
            <person name="Gueldener U."/>
            <person name="Muensterkoetter M."/>
            <person name="Nagy L.G."/>
        </authorList>
    </citation>
    <scope>NUCLEOTIDE SEQUENCE [LARGE SCALE GENOMIC DNA]</scope>
    <source>
        <strain evidence="4">28-4</strain>
    </source>
</reference>
<dbReference type="PANTHER" id="PTHR14218">
    <property type="entry name" value="PROTEASE S8 TRIPEPTIDYL PEPTIDASE I CLN2"/>
    <property type="match status" value="1"/>
</dbReference>
<dbReference type="PANTHER" id="PTHR14218:SF15">
    <property type="entry name" value="TRIPEPTIDYL-PEPTIDASE 1"/>
    <property type="match status" value="1"/>
</dbReference>
<sequence>MFGVILLSVPLFVVSSVVTGSPTPRAMSVHDQRDAAPNRFVKAELADPQATLDFRIGLTPMNIAGLEKALYAVSEPGSDLYGQHLSLEEVKAFSVPTSGAVTAVTDWLADNGITEVKPNGAFDDWLTFTAPVEKANTLLNAQYENLYTPKRGNDSSVVHPTTSFAKLTFSPTSMVPIPLTSNLTERANPAPSLCNSVVTPACLQDLYNILSTPATQPTNRLVVSGFDDQFAQTADLQKFLVDFRPDLISTSFTVQTLDGGQNPQRANEAGIEANLDIQYTVGIATGVPTIFISASVEIRMKISATFCSNDCEETVVAGIQ</sequence>
<accession>A0A2H3BZL7</accession>
<evidence type="ECO:0000259" key="2">
    <source>
        <dbReference type="SMART" id="SM00944"/>
    </source>
</evidence>
<protein>
    <recommendedName>
        <fullName evidence="2">Peptidase S53 activation domain-containing protein</fullName>
    </recommendedName>
</protein>
<dbReference type="SMART" id="SM00944">
    <property type="entry name" value="Pro-kuma_activ"/>
    <property type="match status" value="1"/>
</dbReference>
<feature type="chain" id="PRO_5013547509" description="Peptidase S53 activation domain-containing protein" evidence="1">
    <location>
        <begin position="21"/>
        <end position="320"/>
    </location>
</feature>
<dbReference type="AlphaFoldDB" id="A0A2H3BZL7"/>
<keyword evidence="4" id="KW-1185">Reference proteome</keyword>
<dbReference type="GO" id="GO:0004252">
    <property type="term" value="F:serine-type endopeptidase activity"/>
    <property type="evidence" value="ECO:0007669"/>
    <property type="project" value="InterPro"/>
</dbReference>
<feature type="signal peptide" evidence="1">
    <location>
        <begin position="1"/>
        <end position="20"/>
    </location>
</feature>
<proteinExistence type="predicted"/>
<dbReference type="InterPro" id="IPR050819">
    <property type="entry name" value="Tripeptidyl-peptidase_I"/>
</dbReference>
<dbReference type="InterPro" id="IPR015366">
    <property type="entry name" value="S53_propep"/>
</dbReference>
<keyword evidence="1" id="KW-0732">Signal</keyword>
<dbReference type="STRING" id="1076256.A0A2H3BZL7"/>
<dbReference type="GO" id="GO:0006508">
    <property type="term" value="P:proteolysis"/>
    <property type="evidence" value="ECO:0007669"/>
    <property type="project" value="InterPro"/>
</dbReference>
<dbReference type="Pfam" id="PF09286">
    <property type="entry name" value="Pro-kuma_activ"/>
    <property type="match status" value="1"/>
</dbReference>
<organism evidence="3 4">
    <name type="scientific">Armillaria solidipes</name>
    <dbReference type="NCBI Taxonomy" id="1076256"/>
    <lineage>
        <taxon>Eukaryota</taxon>
        <taxon>Fungi</taxon>
        <taxon>Dikarya</taxon>
        <taxon>Basidiomycota</taxon>
        <taxon>Agaricomycotina</taxon>
        <taxon>Agaricomycetes</taxon>
        <taxon>Agaricomycetidae</taxon>
        <taxon>Agaricales</taxon>
        <taxon>Marasmiineae</taxon>
        <taxon>Physalacriaceae</taxon>
        <taxon>Armillaria</taxon>
    </lineage>
</organism>
<evidence type="ECO:0000313" key="3">
    <source>
        <dbReference type="EMBL" id="PBK70037.1"/>
    </source>
</evidence>
<dbReference type="GO" id="GO:0008240">
    <property type="term" value="F:tripeptidyl-peptidase activity"/>
    <property type="evidence" value="ECO:0007669"/>
    <property type="project" value="TreeGrafter"/>
</dbReference>
<evidence type="ECO:0000313" key="4">
    <source>
        <dbReference type="Proteomes" id="UP000218334"/>
    </source>
</evidence>
<evidence type="ECO:0000256" key="1">
    <source>
        <dbReference type="SAM" id="SignalP"/>
    </source>
</evidence>
<dbReference type="Gene3D" id="3.40.50.200">
    <property type="entry name" value="Peptidase S8/S53 domain"/>
    <property type="match status" value="1"/>
</dbReference>
<gene>
    <name evidence="3" type="ORF">ARMSODRAFT_1018155</name>
</gene>
<dbReference type="InterPro" id="IPR036852">
    <property type="entry name" value="Peptidase_S8/S53_dom_sf"/>
</dbReference>
<dbReference type="CDD" id="cd11377">
    <property type="entry name" value="Pro-peptidase_S53"/>
    <property type="match status" value="1"/>
</dbReference>
<name>A0A2H3BZL7_9AGAR</name>
<dbReference type="EMBL" id="KZ293427">
    <property type="protein sequence ID" value="PBK70037.1"/>
    <property type="molecule type" value="Genomic_DNA"/>
</dbReference>
<dbReference type="Proteomes" id="UP000218334">
    <property type="component" value="Unassembled WGS sequence"/>
</dbReference>
<feature type="domain" description="Peptidase S53 activation" evidence="2">
    <location>
        <begin position="37"/>
        <end position="164"/>
    </location>
</feature>